<feature type="non-terminal residue" evidence="1">
    <location>
        <position position="78"/>
    </location>
</feature>
<feature type="non-terminal residue" evidence="1">
    <location>
        <position position="1"/>
    </location>
</feature>
<evidence type="ECO:0000313" key="1">
    <source>
        <dbReference type="EMBL" id="CAE7040017.1"/>
    </source>
</evidence>
<sequence>YFPSGFTVTCLPHQGCDSLKCVNTSTAQTFQNERRNRDMVYSHVQGLQMNAENWCGCQMHPAKMAMVPPPVSSALMAR</sequence>
<name>A0A812II71_9DINO</name>
<dbReference type="EMBL" id="CAJNDS010000293">
    <property type="protein sequence ID" value="CAE7040017.1"/>
    <property type="molecule type" value="Genomic_DNA"/>
</dbReference>
<gene>
    <name evidence="1" type="ORF">SNAT2548_LOCUS4746</name>
</gene>
<protein>
    <submittedName>
        <fullName evidence="1">Uncharacterized protein</fullName>
    </submittedName>
</protein>
<keyword evidence="2" id="KW-1185">Reference proteome</keyword>
<dbReference type="Proteomes" id="UP000604046">
    <property type="component" value="Unassembled WGS sequence"/>
</dbReference>
<comment type="caution">
    <text evidence="1">The sequence shown here is derived from an EMBL/GenBank/DDBJ whole genome shotgun (WGS) entry which is preliminary data.</text>
</comment>
<proteinExistence type="predicted"/>
<accession>A0A812II71</accession>
<evidence type="ECO:0000313" key="2">
    <source>
        <dbReference type="Proteomes" id="UP000604046"/>
    </source>
</evidence>
<dbReference type="AlphaFoldDB" id="A0A812II71"/>
<reference evidence="1" key="1">
    <citation type="submission" date="2021-02" db="EMBL/GenBank/DDBJ databases">
        <authorList>
            <person name="Dougan E. K."/>
            <person name="Rhodes N."/>
            <person name="Thang M."/>
            <person name="Chan C."/>
        </authorList>
    </citation>
    <scope>NUCLEOTIDE SEQUENCE</scope>
</reference>
<organism evidence="1 2">
    <name type="scientific">Symbiodinium natans</name>
    <dbReference type="NCBI Taxonomy" id="878477"/>
    <lineage>
        <taxon>Eukaryota</taxon>
        <taxon>Sar</taxon>
        <taxon>Alveolata</taxon>
        <taxon>Dinophyceae</taxon>
        <taxon>Suessiales</taxon>
        <taxon>Symbiodiniaceae</taxon>
        <taxon>Symbiodinium</taxon>
    </lineage>
</organism>